<protein>
    <submittedName>
        <fullName evidence="1">Uncharacterized protein</fullName>
    </submittedName>
</protein>
<evidence type="ECO:0000313" key="2">
    <source>
        <dbReference type="Proteomes" id="UP000617628"/>
    </source>
</evidence>
<reference evidence="1" key="1">
    <citation type="submission" date="2021-01" db="EMBL/GenBank/DDBJ databases">
        <title>Modified the classification status of verrucomicrobia.</title>
        <authorList>
            <person name="Feng X."/>
        </authorList>
    </citation>
    <scope>NUCLEOTIDE SEQUENCE</scope>
    <source>
        <strain evidence="1">KCTC 13126</strain>
    </source>
</reference>
<sequence length="140" mass="16123">MVIVIGVVAGVSAHLGYFNTYSAEMRATSGLNEMEWLRSELDLTEEQFARITRLHDDRESEIRTLSRKVRDLELMLAELEAERVTEGYVDYLEIRNYMEAKRKLDEACSKSTNDLIASVGDVMDLEQRRRYLTIVQGSLN</sequence>
<dbReference type="AlphaFoldDB" id="A0A934S742"/>
<dbReference type="EMBL" id="JAENIL010000101">
    <property type="protein sequence ID" value="MBK1880584.1"/>
    <property type="molecule type" value="Genomic_DNA"/>
</dbReference>
<dbReference type="RefSeq" id="WP_200359709.1">
    <property type="nucleotide sequence ID" value="NZ_JAENIL010000101.1"/>
</dbReference>
<dbReference type="Proteomes" id="UP000617628">
    <property type="component" value="Unassembled WGS sequence"/>
</dbReference>
<accession>A0A934S742</accession>
<proteinExistence type="predicted"/>
<keyword evidence="2" id="KW-1185">Reference proteome</keyword>
<comment type="caution">
    <text evidence="1">The sequence shown here is derived from an EMBL/GenBank/DDBJ whole genome shotgun (WGS) entry which is preliminary data.</text>
</comment>
<name>A0A934S742_9BACT</name>
<gene>
    <name evidence="1" type="ORF">JIN87_27100</name>
</gene>
<evidence type="ECO:0000313" key="1">
    <source>
        <dbReference type="EMBL" id="MBK1880584.1"/>
    </source>
</evidence>
<dbReference type="Gene3D" id="1.20.120.1490">
    <property type="match status" value="1"/>
</dbReference>
<organism evidence="1 2">
    <name type="scientific">Pelagicoccus mobilis</name>
    <dbReference type="NCBI Taxonomy" id="415221"/>
    <lineage>
        <taxon>Bacteria</taxon>
        <taxon>Pseudomonadati</taxon>
        <taxon>Verrucomicrobiota</taxon>
        <taxon>Opitutia</taxon>
        <taxon>Puniceicoccales</taxon>
        <taxon>Pelagicoccaceae</taxon>
        <taxon>Pelagicoccus</taxon>
    </lineage>
</organism>